<dbReference type="EMBL" id="JAWZYT010006205">
    <property type="protein sequence ID" value="KAK4288635.1"/>
    <property type="molecule type" value="Genomic_DNA"/>
</dbReference>
<organism evidence="8 9">
    <name type="scientific">Petrolisthes manimaculis</name>
    <dbReference type="NCBI Taxonomy" id="1843537"/>
    <lineage>
        <taxon>Eukaryota</taxon>
        <taxon>Metazoa</taxon>
        <taxon>Ecdysozoa</taxon>
        <taxon>Arthropoda</taxon>
        <taxon>Crustacea</taxon>
        <taxon>Multicrustacea</taxon>
        <taxon>Malacostraca</taxon>
        <taxon>Eumalacostraca</taxon>
        <taxon>Eucarida</taxon>
        <taxon>Decapoda</taxon>
        <taxon>Pleocyemata</taxon>
        <taxon>Anomura</taxon>
        <taxon>Galatheoidea</taxon>
        <taxon>Porcellanidae</taxon>
        <taxon>Petrolisthes</taxon>
    </lineage>
</organism>
<feature type="transmembrane region" description="Helical" evidence="7">
    <location>
        <begin position="93"/>
        <end position="115"/>
    </location>
</feature>
<feature type="compositionally biased region" description="Polar residues" evidence="6">
    <location>
        <begin position="7"/>
        <end position="16"/>
    </location>
</feature>
<reference evidence="8" key="1">
    <citation type="submission" date="2023-11" db="EMBL/GenBank/DDBJ databases">
        <title>Genome assemblies of two species of porcelain crab, Petrolisthes cinctipes and Petrolisthes manimaculis (Anomura: Porcellanidae).</title>
        <authorList>
            <person name="Angst P."/>
        </authorList>
    </citation>
    <scope>NUCLEOTIDE SEQUENCE</scope>
    <source>
        <strain evidence="8">PB745_02</strain>
        <tissue evidence="8">Gill</tissue>
    </source>
</reference>
<dbReference type="GO" id="GO:0050909">
    <property type="term" value="P:sensory perception of taste"/>
    <property type="evidence" value="ECO:0007669"/>
    <property type="project" value="InterPro"/>
</dbReference>
<feature type="transmembrane region" description="Helical" evidence="7">
    <location>
        <begin position="127"/>
        <end position="144"/>
    </location>
</feature>
<evidence type="ECO:0000256" key="1">
    <source>
        <dbReference type="ARBA" id="ARBA00004651"/>
    </source>
</evidence>
<dbReference type="InterPro" id="IPR013604">
    <property type="entry name" value="7TM_chemorcpt"/>
</dbReference>
<keyword evidence="9" id="KW-1185">Reference proteome</keyword>
<name>A0AAE1TMD4_9EUCA</name>
<evidence type="ECO:0000256" key="2">
    <source>
        <dbReference type="ARBA" id="ARBA00022475"/>
    </source>
</evidence>
<evidence type="ECO:0000313" key="8">
    <source>
        <dbReference type="EMBL" id="KAK4288635.1"/>
    </source>
</evidence>
<evidence type="ECO:0000256" key="7">
    <source>
        <dbReference type="SAM" id="Phobius"/>
    </source>
</evidence>
<gene>
    <name evidence="8" type="ORF">Pmani_038345</name>
</gene>
<comment type="subcellular location">
    <subcellularLocation>
        <location evidence="1">Cell membrane</location>
        <topology evidence="1">Multi-pass membrane protein</topology>
    </subcellularLocation>
</comment>
<sequence>MDKLTPESVTGNSYVSSPDMHRVKTASKKQKETSLFSRRFITAISDEVGAGHQDPGRVTTTPPTSEQHILDTIHSTRLSLVMVDQLTEDLMNILGPVICVQLLMELMMIILYLSLMSQDIRQGNVTFLYYFLMSCLRTFMLINAPEAICSKRRELGKKLRWWSVNVSSVPIREQMAVLEEEVRGGGPTFSVVGAFTLGRHCFVSMLGTVVSYLVITLQFQISGLSDNPDNNNNSTITQP</sequence>
<proteinExistence type="predicted"/>
<keyword evidence="5 7" id="KW-0472">Membrane</keyword>
<accession>A0AAE1TMD4</accession>
<dbReference type="AlphaFoldDB" id="A0AAE1TMD4"/>
<evidence type="ECO:0000256" key="5">
    <source>
        <dbReference type="ARBA" id="ARBA00023136"/>
    </source>
</evidence>
<feature type="region of interest" description="Disordered" evidence="6">
    <location>
        <begin position="1"/>
        <end position="31"/>
    </location>
</feature>
<keyword evidence="4 7" id="KW-1133">Transmembrane helix</keyword>
<evidence type="ECO:0000256" key="6">
    <source>
        <dbReference type="SAM" id="MobiDB-lite"/>
    </source>
</evidence>
<dbReference type="GO" id="GO:0005886">
    <property type="term" value="C:plasma membrane"/>
    <property type="evidence" value="ECO:0007669"/>
    <property type="project" value="UniProtKB-SubCell"/>
</dbReference>
<evidence type="ECO:0000256" key="4">
    <source>
        <dbReference type="ARBA" id="ARBA00022989"/>
    </source>
</evidence>
<protein>
    <submittedName>
        <fullName evidence="8">Uncharacterized protein</fullName>
    </submittedName>
</protein>
<evidence type="ECO:0000313" key="9">
    <source>
        <dbReference type="Proteomes" id="UP001292094"/>
    </source>
</evidence>
<evidence type="ECO:0000256" key="3">
    <source>
        <dbReference type="ARBA" id="ARBA00022692"/>
    </source>
</evidence>
<comment type="caution">
    <text evidence="8">The sequence shown here is derived from an EMBL/GenBank/DDBJ whole genome shotgun (WGS) entry which is preliminary data.</text>
</comment>
<keyword evidence="2" id="KW-1003">Cell membrane</keyword>
<keyword evidence="3 7" id="KW-0812">Transmembrane</keyword>
<dbReference type="Proteomes" id="UP001292094">
    <property type="component" value="Unassembled WGS sequence"/>
</dbReference>
<dbReference type="Pfam" id="PF08395">
    <property type="entry name" value="7tm_7"/>
    <property type="match status" value="1"/>
</dbReference>